<evidence type="ECO:0000313" key="3">
    <source>
        <dbReference type="EMBL" id="SVC22345.1"/>
    </source>
</evidence>
<feature type="domain" description="Prephenate/arogenate dehydrogenase" evidence="2">
    <location>
        <begin position="2"/>
        <end position="290"/>
    </location>
</feature>
<keyword evidence="1" id="KW-0560">Oxidoreductase</keyword>
<gene>
    <name evidence="3" type="ORF">METZ01_LOCUS275199</name>
</gene>
<dbReference type="InterPro" id="IPR003099">
    <property type="entry name" value="Prephen_DH"/>
</dbReference>
<dbReference type="InterPro" id="IPR046826">
    <property type="entry name" value="PDH_N"/>
</dbReference>
<name>A0A382KFJ5_9ZZZZ</name>
<evidence type="ECO:0000259" key="2">
    <source>
        <dbReference type="PROSITE" id="PS51176"/>
    </source>
</evidence>
<dbReference type="SUPFAM" id="SSF51735">
    <property type="entry name" value="NAD(P)-binding Rossmann-fold domains"/>
    <property type="match status" value="1"/>
</dbReference>
<protein>
    <recommendedName>
        <fullName evidence="2">Prephenate/arogenate dehydrogenase domain-containing protein</fullName>
    </recommendedName>
</protein>
<dbReference type="Gene3D" id="1.10.3660.10">
    <property type="entry name" value="6-phosphogluconate dehydrogenase C-terminal like domain"/>
    <property type="match status" value="1"/>
</dbReference>
<dbReference type="Gene3D" id="3.40.50.720">
    <property type="entry name" value="NAD(P)-binding Rossmann-like Domain"/>
    <property type="match status" value="1"/>
</dbReference>
<dbReference type="FunFam" id="3.40.50.720:FF:000208">
    <property type="entry name" value="Prephenate dehydrogenase"/>
    <property type="match status" value="1"/>
</dbReference>
<dbReference type="PANTHER" id="PTHR21363:SF0">
    <property type="entry name" value="PREPHENATE DEHYDROGENASE [NADP(+)]"/>
    <property type="match status" value="1"/>
</dbReference>
<dbReference type="PROSITE" id="PS51176">
    <property type="entry name" value="PDH_ADH"/>
    <property type="match status" value="1"/>
</dbReference>
<dbReference type="GO" id="GO:0004665">
    <property type="term" value="F:prephenate dehydrogenase (NADP+) activity"/>
    <property type="evidence" value="ECO:0007669"/>
    <property type="project" value="InterPro"/>
</dbReference>
<accession>A0A382KFJ5</accession>
<sequence length="329" mass="35721">MNKIGIIGTGLIGTSLGIAIKRSILKDIEITGVDLEPSFSKQARKMGALDKVARTMAEVARGSDILFICTPVMAIKDVLETVGDELKKGCLVTDTGGTKLEVMRWADMFLPEGVDFIGGHPMAGKESHGPDNAEPGIFEGKPYCVIPKTGTSTQAVDALLKIIKELGSTPFFIDAAEHDSFVAAVSHLPFIVAASLVNTTGNSPQWGDISKLASTGFRDATRLASGDPIMHRDVCLTNGDSIVHWLTQYVRELEHIKEIIESRDSNRLDDLFETALEKRGLWLSGLSFPESLPRKDVPSVPSFSQMMFGERIANKLFKSDGKQSKKDDG</sequence>
<evidence type="ECO:0000256" key="1">
    <source>
        <dbReference type="ARBA" id="ARBA00023002"/>
    </source>
</evidence>
<dbReference type="InterPro" id="IPR046825">
    <property type="entry name" value="PDH_C"/>
</dbReference>
<dbReference type="GO" id="GO:0008977">
    <property type="term" value="F:prephenate dehydrogenase (NAD+) activity"/>
    <property type="evidence" value="ECO:0007669"/>
    <property type="project" value="InterPro"/>
</dbReference>
<dbReference type="EMBL" id="UINC01079898">
    <property type="protein sequence ID" value="SVC22345.1"/>
    <property type="molecule type" value="Genomic_DNA"/>
</dbReference>
<dbReference type="PANTHER" id="PTHR21363">
    <property type="entry name" value="PREPHENATE DEHYDROGENASE"/>
    <property type="match status" value="1"/>
</dbReference>
<dbReference type="Pfam" id="PF02153">
    <property type="entry name" value="PDH_N"/>
    <property type="match status" value="1"/>
</dbReference>
<organism evidence="3">
    <name type="scientific">marine metagenome</name>
    <dbReference type="NCBI Taxonomy" id="408172"/>
    <lineage>
        <taxon>unclassified sequences</taxon>
        <taxon>metagenomes</taxon>
        <taxon>ecological metagenomes</taxon>
    </lineage>
</organism>
<reference evidence="3" key="1">
    <citation type="submission" date="2018-05" db="EMBL/GenBank/DDBJ databases">
        <authorList>
            <person name="Lanie J.A."/>
            <person name="Ng W.-L."/>
            <person name="Kazmierczak K.M."/>
            <person name="Andrzejewski T.M."/>
            <person name="Davidsen T.M."/>
            <person name="Wayne K.J."/>
            <person name="Tettelin H."/>
            <person name="Glass J.I."/>
            <person name="Rusch D."/>
            <person name="Podicherti R."/>
            <person name="Tsui H.-C.T."/>
            <person name="Winkler M.E."/>
        </authorList>
    </citation>
    <scope>NUCLEOTIDE SEQUENCE</scope>
</reference>
<dbReference type="Pfam" id="PF20463">
    <property type="entry name" value="PDH_C"/>
    <property type="match status" value="1"/>
</dbReference>
<dbReference type="AlphaFoldDB" id="A0A382KFJ5"/>
<proteinExistence type="predicted"/>
<dbReference type="GO" id="GO:0006571">
    <property type="term" value="P:tyrosine biosynthetic process"/>
    <property type="evidence" value="ECO:0007669"/>
    <property type="project" value="InterPro"/>
</dbReference>
<dbReference type="SUPFAM" id="SSF48179">
    <property type="entry name" value="6-phosphogluconate dehydrogenase C-terminal domain-like"/>
    <property type="match status" value="1"/>
</dbReference>
<dbReference type="InterPro" id="IPR050812">
    <property type="entry name" value="Preph/Arog_dehydrog"/>
</dbReference>
<dbReference type="InterPro" id="IPR036291">
    <property type="entry name" value="NAD(P)-bd_dom_sf"/>
</dbReference>
<dbReference type="GO" id="GO:0070403">
    <property type="term" value="F:NAD+ binding"/>
    <property type="evidence" value="ECO:0007669"/>
    <property type="project" value="InterPro"/>
</dbReference>
<dbReference type="InterPro" id="IPR008927">
    <property type="entry name" value="6-PGluconate_DH-like_C_sf"/>
</dbReference>